<dbReference type="RefSeq" id="WP_036177480.1">
    <property type="nucleotide sequence ID" value="NZ_AVCZ01000024.1"/>
</dbReference>
<keyword evidence="6" id="KW-1185">Reference proteome</keyword>
<evidence type="ECO:0000259" key="4">
    <source>
        <dbReference type="PROSITE" id="PS50949"/>
    </source>
</evidence>
<dbReference type="Gene3D" id="1.10.10.10">
    <property type="entry name" value="Winged helix-like DNA-binding domain superfamily/Winged helix DNA-binding domain"/>
    <property type="match status" value="1"/>
</dbReference>
<dbReference type="PANTHER" id="PTHR43537">
    <property type="entry name" value="TRANSCRIPTIONAL REGULATOR, GNTR FAMILY"/>
    <property type="match status" value="1"/>
</dbReference>
<keyword evidence="3" id="KW-0804">Transcription</keyword>
<gene>
    <name evidence="5" type="ORF">CD30_12905</name>
</gene>
<name>A0A0A3IZE0_9BACL</name>
<dbReference type="SMART" id="SM00345">
    <property type="entry name" value="HTH_GNTR"/>
    <property type="match status" value="1"/>
</dbReference>
<proteinExistence type="predicted"/>
<evidence type="ECO:0000313" key="6">
    <source>
        <dbReference type="Proteomes" id="UP000030595"/>
    </source>
</evidence>
<evidence type="ECO:0000313" key="5">
    <source>
        <dbReference type="EMBL" id="KGR90149.1"/>
    </source>
</evidence>
<evidence type="ECO:0000256" key="1">
    <source>
        <dbReference type="ARBA" id="ARBA00023015"/>
    </source>
</evidence>
<dbReference type="PANTHER" id="PTHR43537:SF49">
    <property type="entry name" value="TRANSCRIPTIONAL REGULATORY PROTEIN"/>
    <property type="match status" value="1"/>
</dbReference>
<dbReference type="InterPro" id="IPR036388">
    <property type="entry name" value="WH-like_DNA-bd_sf"/>
</dbReference>
<feature type="domain" description="HTH gntR-type" evidence="4">
    <location>
        <begin position="5"/>
        <end position="72"/>
    </location>
</feature>
<dbReference type="InterPro" id="IPR036390">
    <property type="entry name" value="WH_DNA-bd_sf"/>
</dbReference>
<dbReference type="SMART" id="SM00895">
    <property type="entry name" value="FCD"/>
    <property type="match status" value="1"/>
</dbReference>
<organism evidence="5 6">
    <name type="scientific">Ureibacillus massiliensis 4400831 = CIP 108448 = CCUG 49529</name>
    <dbReference type="NCBI Taxonomy" id="1211035"/>
    <lineage>
        <taxon>Bacteria</taxon>
        <taxon>Bacillati</taxon>
        <taxon>Bacillota</taxon>
        <taxon>Bacilli</taxon>
        <taxon>Bacillales</taxon>
        <taxon>Caryophanaceae</taxon>
        <taxon>Ureibacillus</taxon>
    </lineage>
</organism>
<dbReference type="Pfam" id="PF00392">
    <property type="entry name" value="GntR"/>
    <property type="match status" value="1"/>
</dbReference>
<dbReference type="InterPro" id="IPR000524">
    <property type="entry name" value="Tscrpt_reg_HTH_GntR"/>
</dbReference>
<dbReference type="InterPro" id="IPR008920">
    <property type="entry name" value="TF_FadR/GntR_C"/>
</dbReference>
<dbReference type="AlphaFoldDB" id="A0A0A3IZE0"/>
<evidence type="ECO:0000256" key="3">
    <source>
        <dbReference type="ARBA" id="ARBA00023163"/>
    </source>
</evidence>
<dbReference type="OrthoDB" id="114741at2"/>
<sequence length="234" mass="27632">MKGYRTKKDIIYETLKKEIYEGFYEFNEKLVITHIAKRFSSSEIPVREAYNQLKSDGLIEFKPHIGAVVSSLSKEDIKNIFELRIELEGLATRLAVDHLNESDLEELHEIIGESNNAIEQDNYSLYEQKNIEFHMKIYNKCKNPLLVKTIKDLWNNTNRYPSVFKSNMEHVKISLQEHEDIYHALVQKNSVIAEEKMLKHKARAGREILRIAQKEFYEKIDESKMKEIQNIQRL</sequence>
<dbReference type="Gene3D" id="1.20.120.530">
    <property type="entry name" value="GntR ligand-binding domain-like"/>
    <property type="match status" value="1"/>
</dbReference>
<dbReference type="eggNOG" id="COG1802">
    <property type="taxonomic scope" value="Bacteria"/>
</dbReference>
<keyword evidence="2" id="KW-0238">DNA-binding</keyword>
<comment type="caution">
    <text evidence="5">The sequence shown here is derived from an EMBL/GenBank/DDBJ whole genome shotgun (WGS) entry which is preliminary data.</text>
</comment>
<dbReference type="EMBL" id="JPVQ01000024">
    <property type="protein sequence ID" value="KGR90149.1"/>
    <property type="molecule type" value="Genomic_DNA"/>
</dbReference>
<dbReference type="InterPro" id="IPR011711">
    <property type="entry name" value="GntR_C"/>
</dbReference>
<protein>
    <recommendedName>
        <fullName evidence="4">HTH gntR-type domain-containing protein</fullName>
    </recommendedName>
</protein>
<dbReference type="GO" id="GO:0003677">
    <property type="term" value="F:DNA binding"/>
    <property type="evidence" value="ECO:0007669"/>
    <property type="project" value="UniProtKB-KW"/>
</dbReference>
<reference evidence="5 6" key="1">
    <citation type="submission" date="2014-02" db="EMBL/GenBank/DDBJ databases">
        <title>Draft genome sequence of Lysinibacillus massiliensis CCUG 49529.</title>
        <authorList>
            <person name="Zhang F."/>
            <person name="Wang G."/>
            <person name="Zhang L."/>
        </authorList>
    </citation>
    <scope>NUCLEOTIDE SEQUENCE [LARGE SCALE GENOMIC DNA]</scope>
    <source>
        <strain evidence="5 6">CCUG 49529</strain>
    </source>
</reference>
<dbReference type="SUPFAM" id="SSF48008">
    <property type="entry name" value="GntR ligand-binding domain-like"/>
    <property type="match status" value="1"/>
</dbReference>
<dbReference type="Pfam" id="PF07729">
    <property type="entry name" value="FCD"/>
    <property type="match status" value="1"/>
</dbReference>
<evidence type="ECO:0000256" key="2">
    <source>
        <dbReference type="ARBA" id="ARBA00023125"/>
    </source>
</evidence>
<accession>A0A0A3IZE0</accession>
<keyword evidence="1" id="KW-0805">Transcription regulation</keyword>
<dbReference type="SUPFAM" id="SSF46785">
    <property type="entry name" value="Winged helix' DNA-binding domain"/>
    <property type="match status" value="1"/>
</dbReference>
<dbReference type="GO" id="GO:0003700">
    <property type="term" value="F:DNA-binding transcription factor activity"/>
    <property type="evidence" value="ECO:0007669"/>
    <property type="project" value="InterPro"/>
</dbReference>
<dbReference type="Proteomes" id="UP000030595">
    <property type="component" value="Unassembled WGS sequence"/>
</dbReference>
<dbReference type="PROSITE" id="PS50949">
    <property type="entry name" value="HTH_GNTR"/>
    <property type="match status" value="1"/>
</dbReference>